<proteinExistence type="predicted"/>
<dbReference type="RefSeq" id="WP_200347386.1">
    <property type="nucleotide sequence ID" value="NZ_NRSJ01000032.1"/>
</dbReference>
<keyword evidence="2" id="KW-1185">Reference proteome</keyword>
<protein>
    <submittedName>
        <fullName evidence="1">Uncharacterized protein</fullName>
    </submittedName>
</protein>
<organism evidence="1 2">
    <name type="scientific">Halochromatium glycolicum</name>
    <dbReference type="NCBI Taxonomy" id="85075"/>
    <lineage>
        <taxon>Bacteria</taxon>
        <taxon>Pseudomonadati</taxon>
        <taxon>Pseudomonadota</taxon>
        <taxon>Gammaproteobacteria</taxon>
        <taxon>Chromatiales</taxon>
        <taxon>Chromatiaceae</taxon>
        <taxon>Halochromatium</taxon>
    </lineage>
</organism>
<gene>
    <name evidence="1" type="ORF">CKO40_16040</name>
</gene>
<reference evidence="1" key="1">
    <citation type="submission" date="2017-08" db="EMBL/GenBank/DDBJ databases">
        <authorList>
            <person name="Imhoff J.F."/>
            <person name="Rahn T."/>
            <person name="Kuenzel S."/>
            <person name="Neulinger S.C."/>
        </authorList>
    </citation>
    <scope>NUCLEOTIDE SEQUENCE</scope>
    <source>
        <strain evidence="1">DSM 11080</strain>
    </source>
</reference>
<accession>A0AAJ0XBC9</accession>
<reference evidence="1" key="2">
    <citation type="journal article" date="2020" name="Microorganisms">
        <title>Osmotic Adaptation and Compatible Solute Biosynthesis of Phototrophic Bacteria as Revealed from Genome Analyses.</title>
        <authorList>
            <person name="Imhoff J.F."/>
            <person name="Rahn T."/>
            <person name="Kunzel S."/>
            <person name="Keller A."/>
            <person name="Neulinger S.C."/>
        </authorList>
    </citation>
    <scope>NUCLEOTIDE SEQUENCE</scope>
    <source>
        <strain evidence="1">DSM 11080</strain>
    </source>
</reference>
<dbReference type="Proteomes" id="UP001296776">
    <property type="component" value="Unassembled WGS sequence"/>
</dbReference>
<evidence type="ECO:0000313" key="1">
    <source>
        <dbReference type="EMBL" id="MBK1706025.1"/>
    </source>
</evidence>
<sequence length="85" mass="10112">MSEEPKLDPATRARYEEELFPQSYESWRYCIEHKCGLRLTRDYIQQRISILSDPQQEETQRFTRSYGPAHLAQVVAWFERAAAEC</sequence>
<name>A0AAJ0XBC9_9GAMM</name>
<comment type="caution">
    <text evidence="1">The sequence shown here is derived from an EMBL/GenBank/DDBJ whole genome shotgun (WGS) entry which is preliminary data.</text>
</comment>
<evidence type="ECO:0000313" key="2">
    <source>
        <dbReference type="Proteomes" id="UP001296776"/>
    </source>
</evidence>
<dbReference type="EMBL" id="NRSJ01000032">
    <property type="protein sequence ID" value="MBK1706025.1"/>
    <property type="molecule type" value="Genomic_DNA"/>
</dbReference>
<dbReference type="AlphaFoldDB" id="A0AAJ0XBC9"/>